<comment type="caution">
    <text evidence="1">The sequence shown here is derived from an EMBL/GenBank/DDBJ whole genome shotgun (WGS) entry which is preliminary data.</text>
</comment>
<dbReference type="RefSeq" id="WP_103787036.1">
    <property type="nucleotide sequence ID" value="NZ_PQVF01000001.1"/>
</dbReference>
<organism evidence="1 2">
    <name type="scientific">Solitalea longa</name>
    <dbReference type="NCBI Taxonomy" id="2079460"/>
    <lineage>
        <taxon>Bacteria</taxon>
        <taxon>Pseudomonadati</taxon>
        <taxon>Bacteroidota</taxon>
        <taxon>Sphingobacteriia</taxon>
        <taxon>Sphingobacteriales</taxon>
        <taxon>Sphingobacteriaceae</taxon>
        <taxon>Solitalea</taxon>
    </lineage>
</organism>
<dbReference type="AlphaFoldDB" id="A0A2S5A8V3"/>
<evidence type="ECO:0000313" key="2">
    <source>
        <dbReference type="Proteomes" id="UP000236893"/>
    </source>
</evidence>
<evidence type="ECO:0008006" key="3">
    <source>
        <dbReference type="Google" id="ProtNLM"/>
    </source>
</evidence>
<proteinExistence type="predicted"/>
<reference evidence="1 2" key="1">
    <citation type="submission" date="2018-01" db="EMBL/GenBank/DDBJ databases">
        <authorList>
            <person name="Gaut B.S."/>
            <person name="Morton B.R."/>
            <person name="Clegg M.T."/>
            <person name="Duvall M.R."/>
        </authorList>
    </citation>
    <scope>NUCLEOTIDE SEQUENCE [LARGE SCALE GENOMIC DNA]</scope>
    <source>
        <strain evidence="1 2">HR-AV</strain>
    </source>
</reference>
<dbReference type="OrthoDB" id="9793254at2"/>
<gene>
    <name evidence="1" type="ORF">C3K47_00070</name>
</gene>
<sequence>MTQKPLKRHSSLIPISQKHHDILVLAQLISSKMPVYKGKPSSFEERKQYALSFYTGHLKSYFKNEQFKVFSYFSGHDSEIDKLIQEISAEQEKIIQLFEQLSENENASEVMNQISTLLIHNIRLQERKLFQLIQQRFSDQHLSDFKP</sequence>
<protein>
    <recommendedName>
        <fullName evidence="3">Hemerythrin-like domain-containing protein</fullName>
    </recommendedName>
</protein>
<name>A0A2S5A8V3_9SPHI</name>
<keyword evidence="2" id="KW-1185">Reference proteome</keyword>
<dbReference type="Proteomes" id="UP000236893">
    <property type="component" value="Unassembled WGS sequence"/>
</dbReference>
<accession>A0A2S5A8V3</accession>
<dbReference type="EMBL" id="PQVF01000001">
    <property type="protein sequence ID" value="POY38934.1"/>
    <property type="molecule type" value="Genomic_DNA"/>
</dbReference>
<evidence type="ECO:0000313" key="1">
    <source>
        <dbReference type="EMBL" id="POY38934.1"/>
    </source>
</evidence>